<dbReference type="SUPFAM" id="SSF58104">
    <property type="entry name" value="Methyl-accepting chemotaxis protein (MCP) signaling domain"/>
    <property type="match status" value="1"/>
</dbReference>
<dbReference type="Proteomes" id="UP001600064">
    <property type="component" value="Unassembled WGS sequence"/>
</dbReference>
<organism evidence="4 5">
    <name type="scientific">Remersonia thermophila</name>
    <dbReference type="NCBI Taxonomy" id="72144"/>
    <lineage>
        <taxon>Eukaryota</taxon>
        <taxon>Fungi</taxon>
        <taxon>Dikarya</taxon>
        <taxon>Ascomycota</taxon>
        <taxon>Pezizomycotina</taxon>
        <taxon>Sordariomycetes</taxon>
        <taxon>Sordariomycetidae</taxon>
        <taxon>Sordariales</taxon>
        <taxon>Sordariales incertae sedis</taxon>
        <taxon>Remersonia</taxon>
    </lineage>
</organism>
<feature type="region of interest" description="Disordered" evidence="2">
    <location>
        <begin position="418"/>
        <end position="440"/>
    </location>
</feature>
<sequence length="514" mass="57188">MVIVKKGKSASAARRLGFNCVHRVLLWRLLISCVACLHPVTLADTAQKPRFSARLPTACERTQRFSISLSSSLPSRHRGLFFLIATQNQPSADAVHSRPGSNKVAMPTEAKAASRQAAAGSKRSQSFSTTDESDTDSSDDTSRKTKKRSGPVGAFRLIPCRDCVGELVRSKDWEAACHHQSQQGYRCAECATRNHVCRPLHPSTLGAIVEFLRFLDAKKHPLESEANLVSDERLTALGQDVLHACRRAPAAPRTRTDEFSEYWSQMREAEAELRRTLRSFGGPRVPLGSRRSSAGSADGQEELIAAAGALHEEVAEMREEVTEMHKEVVEVREEVAEMREEVAEMRKEMAEVREEVAEMREEVAEMRKEMAEMRKEVAEMRDSLGEEVAQLRDFLCRLAAHIAPQMMEGEDVGTAGLSRTADTAYPDSGRMGLPGWGPYRPRSPGAMSTRTETMLEAPSEPQAFGVQTAHRRDVGAYRNLLRGALGTAGLYRTDRAAPARHRRLQRAYRRHRAE</sequence>
<dbReference type="Gene3D" id="1.20.5.170">
    <property type="match status" value="1"/>
</dbReference>
<feature type="signal peptide" evidence="3">
    <location>
        <begin position="1"/>
        <end position="36"/>
    </location>
</feature>
<proteinExistence type="predicted"/>
<evidence type="ECO:0000313" key="4">
    <source>
        <dbReference type="EMBL" id="KAL2270337.1"/>
    </source>
</evidence>
<feature type="compositionally biased region" description="Low complexity" evidence="2">
    <location>
        <begin position="110"/>
        <end position="130"/>
    </location>
</feature>
<keyword evidence="5" id="KW-1185">Reference proteome</keyword>
<feature type="chain" id="PRO_5046774312" evidence="3">
    <location>
        <begin position="37"/>
        <end position="514"/>
    </location>
</feature>
<dbReference type="GeneID" id="98123445"/>
<gene>
    <name evidence="4" type="ORF">VTJ83DRAFT_2521</name>
</gene>
<feature type="coiled-coil region" evidence="1">
    <location>
        <begin position="300"/>
        <end position="383"/>
    </location>
</feature>
<protein>
    <submittedName>
        <fullName evidence="4">Uncharacterized protein</fullName>
    </submittedName>
</protein>
<evidence type="ECO:0000256" key="2">
    <source>
        <dbReference type="SAM" id="MobiDB-lite"/>
    </source>
</evidence>
<accession>A0ABR4DJ67</accession>
<dbReference type="EMBL" id="JAZGUE010000002">
    <property type="protein sequence ID" value="KAL2270337.1"/>
    <property type="molecule type" value="Genomic_DNA"/>
</dbReference>
<feature type="region of interest" description="Disordered" evidence="2">
    <location>
        <begin position="92"/>
        <end position="149"/>
    </location>
</feature>
<evidence type="ECO:0000313" key="5">
    <source>
        <dbReference type="Proteomes" id="UP001600064"/>
    </source>
</evidence>
<comment type="caution">
    <text evidence="4">The sequence shown here is derived from an EMBL/GenBank/DDBJ whole genome shotgun (WGS) entry which is preliminary data.</text>
</comment>
<evidence type="ECO:0000256" key="3">
    <source>
        <dbReference type="SAM" id="SignalP"/>
    </source>
</evidence>
<name>A0ABR4DJ67_9PEZI</name>
<reference evidence="4 5" key="1">
    <citation type="journal article" date="2024" name="Commun. Biol.">
        <title>Comparative genomic analysis of thermophilic fungi reveals convergent evolutionary adaptations and gene losses.</title>
        <authorList>
            <person name="Steindorff A.S."/>
            <person name="Aguilar-Pontes M.V."/>
            <person name="Robinson A.J."/>
            <person name="Andreopoulos B."/>
            <person name="LaButti K."/>
            <person name="Kuo A."/>
            <person name="Mondo S."/>
            <person name="Riley R."/>
            <person name="Otillar R."/>
            <person name="Haridas S."/>
            <person name="Lipzen A."/>
            <person name="Grimwood J."/>
            <person name="Schmutz J."/>
            <person name="Clum A."/>
            <person name="Reid I.D."/>
            <person name="Moisan M.C."/>
            <person name="Butler G."/>
            <person name="Nguyen T.T.M."/>
            <person name="Dewar K."/>
            <person name="Conant G."/>
            <person name="Drula E."/>
            <person name="Henrissat B."/>
            <person name="Hansel C."/>
            <person name="Singer S."/>
            <person name="Hutchinson M.I."/>
            <person name="de Vries R.P."/>
            <person name="Natvig D.O."/>
            <person name="Powell A.J."/>
            <person name="Tsang A."/>
            <person name="Grigoriev I.V."/>
        </authorList>
    </citation>
    <scope>NUCLEOTIDE SEQUENCE [LARGE SCALE GENOMIC DNA]</scope>
    <source>
        <strain evidence="4 5">ATCC 22073</strain>
    </source>
</reference>
<keyword evidence="1" id="KW-0175">Coiled coil</keyword>
<evidence type="ECO:0000256" key="1">
    <source>
        <dbReference type="SAM" id="Coils"/>
    </source>
</evidence>
<keyword evidence="3" id="KW-0732">Signal</keyword>
<dbReference type="RefSeq" id="XP_070869061.1">
    <property type="nucleotide sequence ID" value="XM_071008801.1"/>
</dbReference>